<keyword evidence="2" id="KW-0719">Serine esterase</keyword>
<evidence type="ECO:0000259" key="6">
    <source>
        <dbReference type="Pfam" id="PF00135"/>
    </source>
</evidence>
<feature type="domain" description="Carboxylesterase type B" evidence="6">
    <location>
        <begin position="41"/>
        <end position="606"/>
    </location>
</feature>
<dbReference type="Pfam" id="PF00135">
    <property type="entry name" value="COesterase"/>
    <property type="match status" value="1"/>
</dbReference>
<evidence type="ECO:0000313" key="7">
    <source>
        <dbReference type="EMBL" id="TGZ57649.1"/>
    </source>
</evidence>
<sequence length="654" mass="75222">MRCAMSTLRLRLDVRIFWQCMCVLVSLLVLADGLFIESKELLVNTKWGFVRGKWTKTVRDRRVASFLGIPYALPPLGELRFRSPQRWNRMWTTIRDATVDGSQCMQLSREGKVVGSEDCLYLNVYVPYISDRQQKSKNLPVLIFVHPGGFMVGNSNSKLYGMDYLMDQDIILVTMNYRLSALGFFSTTNQVSPGNYGVKDIKMALEWIQENIHNFEGDPKSVTLMGQSAGSAATHILALSNKTEGLFNRYILQSGSALSTWSVHPRRRYRRVCLKLAKLVGCQLKKKDNDVIASNETTTENPKEEDVSTSAYGDTSDYEVKDDEEIMRCMRMADARRVVNMTQHFTVWRNHPVYNFGPTLEDDSEDAILTMHPLKIVKNGLFRDIPAIFQVVKDEGLVKSIELFTNATAEDELTKNFEEYSPYFMENHEAITNRSAFVSALQDFYFNGNVSGISDRQRRINNITEMMGDSALTWPMFQALQYQSRIGNSSIYFSYFTYEGTFSNTFSLDTSKYYGVSHGDDLNYLFPTLNNKYRNLLLHNTENDITMINILTEMWTSFAIKGIPKAWMIPAWPSYHDHHEFMRFGIDKSPETVVQTDFLSNRMEFWEKLMPNESTESMNDVFVSEPEEDVPTSNAINRRLSVQFASLAIIYFYI</sequence>
<dbReference type="AlphaFoldDB" id="A0A4S2LAV2"/>
<dbReference type="PROSITE" id="PS00941">
    <property type="entry name" value="CARBOXYLESTERASE_B_2"/>
    <property type="match status" value="1"/>
</dbReference>
<dbReference type="PANTHER" id="PTHR43142">
    <property type="entry name" value="CARBOXYLIC ESTER HYDROLASE"/>
    <property type="match status" value="1"/>
</dbReference>
<evidence type="ECO:0000256" key="1">
    <source>
        <dbReference type="ARBA" id="ARBA00005964"/>
    </source>
</evidence>
<evidence type="ECO:0000256" key="3">
    <source>
        <dbReference type="ARBA" id="ARBA00022801"/>
    </source>
</evidence>
<evidence type="ECO:0000313" key="8">
    <source>
        <dbReference type="Proteomes" id="UP000310200"/>
    </source>
</evidence>
<keyword evidence="3" id="KW-0378">Hydrolase</keyword>
<keyword evidence="4" id="KW-0325">Glycoprotein</keyword>
<keyword evidence="8" id="KW-1185">Reference proteome</keyword>
<proteinExistence type="inferred from homology"/>
<dbReference type="InterPro" id="IPR019819">
    <property type="entry name" value="Carboxylesterase_B_CS"/>
</dbReference>
<evidence type="ECO:0000256" key="4">
    <source>
        <dbReference type="ARBA" id="ARBA00023180"/>
    </source>
</evidence>
<dbReference type="STRING" id="300112.A0A4S2LAV2"/>
<dbReference type="Proteomes" id="UP000310200">
    <property type="component" value="Unassembled WGS sequence"/>
</dbReference>
<dbReference type="Gene3D" id="3.40.50.1820">
    <property type="entry name" value="alpha/beta hydrolase"/>
    <property type="match status" value="1"/>
</dbReference>
<comment type="similarity">
    <text evidence="1">Belongs to the type-B carboxylesterase/lipase family.</text>
</comment>
<dbReference type="InterPro" id="IPR002018">
    <property type="entry name" value="CarbesteraseB"/>
</dbReference>
<reference evidence="7 8" key="1">
    <citation type="journal article" date="2019" name="Philos. Trans. R. Soc. Lond., B, Biol. Sci.">
        <title>Ant behaviour and brain gene expression of defending hosts depend on the ecological success of the intruding social parasite.</title>
        <authorList>
            <person name="Kaur R."/>
            <person name="Stoldt M."/>
            <person name="Jongepier E."/>
            <person name="Feldmeyer B."/>
            <person name="Menzel F."/>
            <person name="Bornberg-Bauer E."/>
            <person name="Foitzik S."/>
        </authorList>
    </citation>
    <scope>NUCLEOTIDE SEQUENCE [LARGE SCALE GENOMIC DNA]</scope>
    <source>
        <tissue evidence="7">Whole body</tissue>
    </source>
</reference>
<name>A0A4S2LAV2_9HYME</name>
<organism evidence="7 8">
    <name type="scientific">Temnothorax longispinosus</name>
    <dbReference type="NCBI Taxonomy" id="300112"/>
    <lineage>
        <taxon>Eukaryota</taxon>
        <taxon>Metazoa</taxon>
        <taxon>Ecdysozoa</taxon>
        <taxon>Arthropoda</taxon>
        <taxon>Hexapoda</taxon>
        <taxon>Insecta</taxon>
        <taxon>Pterygota</taxon>
        <taxon>Neoptera</taxon>
        <taxon>Endopterygota</taxon>
        <taxon>Hymenoptera</taxon>
        <taxon>Apocrita</taxon>
        <taxon>Aculeata</taxon>
        <taxon>Formicoidea</taxon>
        <taxon>Formicidae</taxon>
        <taxon>Myrmicinae</taxon>
        <taxon>Temnothorax</taxon>
    </lineage>
</organism>
<dbReference type="PANTHER" id="PTHR43142:SF1">
    <property type="entry name" value="CARBOXYLIC ESTER HYDROLASE"/>
    <property type="match status" value="1"/>
</dbReference>
<dbReference type="SUPFAM" id="SSF53474">
    <property type="entry name" value="alpha/beta-Hydrolases"/>
    <property type="match status" value="1"/>
</dbReference>
<protein>
    <submittedName>
        <fullName evidence="7">Esterase FE4</fullName>
    </submittedName>
</protein>
<comment type="caution">
    <text evidence="7">The sequence shown here is derived from an EMBL/GenBank/DDBJ whole genome shotgun (WGS) entry which is preliminary data.</text>
</comment>
<gene>
    <name evidence="7" type="ORF">DBV15_03990</name>
</gene>
<evidence type="ECO:0000256" key="2">
    <source>
        <dbReference type="ARBA" id="ARBA00022487"/>
    </source>
</evidence>
<dbReference type="InterPro" id="IPR029058">
    <property type="entry name" value="AB_hydrolase_fold"/>
</dbReference>
<feature type="region of interest" description="Disordered" evidence="5">
    <location>
        <begin position="293"/>
        <end position="315"/>
    </location>
</feature>
<dbReference type="GO" id="GO:0052689">
    <property type="term" value="F:carboxylic ester hydrolase activity"/>
    <property type="evidence" value="ECO:0007669"/>
    <property type="project" value="UniProtKB-KW"/>
</dbReference>
<evidence type="ECO:0000256" key="5">
    <source>
        <dbReference type="SAM" id="MobiDB-lite"/>
    </source>
</evidence>
<accession>A0A4S2LAV2</accession>
<dbReference type="EMBL" id="QBLH01000137">
    <property type="protein sequence ID" value="TGZ57649.1"/>
    <property type="molecule type" value="Genomic_DNA"/>
</dbReference>